<protein>
    <submittedName>
        <fullName evidence="3">Uncharacterized protein</fullName>
    </submittedName>
</protein>
<dbReference type="AlphaFoldDB" id="A0A915CWC9"/>
<reference evidence="3" key="1">
    <citation type="submission" date="2022-11" db="UniProtKB">
        <authorList>
            <consortium name="WormBaseParasite"/>
        </authorList>
    </citation>
    <scope>IDENTIFICATION</scope>
</reference>
<evidence type="ECO:0000313" key="3">
    <source>
        <dbReference type="WBParaSite" id="jg12863"/>
    </source>
</evidence>
<evidence type="ECO:0000313" key="2">
    <source>
        <dbReference type="Proteomes" id="UP000887574"/>
    </source>
</evidence>
<proteinExistence type="predicted"/>
<name>A0A915CWC9_9BILA</name>
<feature type="transmembrane region" description="Helical" evidence="1">
    <location>
        <begin position="97"/>
        <end position="118"/>
    </location>
</feature>
<keyword evidence="1" id="KW-1133">Transmembrane helix</keyword>
<keyword evidence="2" id="KW-1185">Reference proteome</keyword>
<accession>A0A915CWC9</accession>
<evidence type="ECO:0000256" key="1">
    <source>
        <dbReference type="SAM" id="Phobius"/>
    </source>
</evidence>
<dbReference type="Proteomes" id="UP000887574">
    <property type="component" value="Unplaced"/>
</dbReference>
<sequence>MELVSEHSKPMIRRSLTSRNIRNIRHEANLEPPDPQSLKDLKIPEEFTKVGEEVFLKFDGWHEDKRIQIFTTNRCLDFKEHNKKWGADATFDPTPLLFGQLWIILFGLVTVTFQWSLFMTQRKAESY</sequence>
<dbReference type="WBParaSite" id="jg12863">
    <property type="protein sequence ID" value="jg12863"/>
    <property type="gene ID" value="jg12863"/>
</dbReference>
<organism evidence="2 3">
    <name type="scientific">Ditylenchus dipsaci</name>
    <dbReference type="NCBI Taxonomy" id="166011"/>
    <lineage>
        <taxon>Eukaryota</taxon>
        <taxon>Metazoa</taxon>
        <taxon>Ecdysozoa</taxon>
        <taxon>Nematoda</taxon>
        <taxon>Chromadorea</taxon>
        <taxon>Rhabditida</taxon>
        <taxon>Tylenchina</taxon>
        <taxon>Tylenchomorpha</taxon>
        <taxon>Sphaerularioidea</taxon>
        <taxon>Anguinidae</taxon>
        <taxon>Anguininae</taxon>
        <taxon>Ditylenchus</taxon>
    </lineage>
</organism>
<keyword evidence="1" id="KW-0812">Transmembrane</keyword>
<keyword evidence="1" id="KW-0472">Membrane</keyword>